<gene>
    <name evidence="8" type="ORF">E0H50_11685</name>
</gene>
<dbReference type="Gene3D" id="3.40.50.300">
    <property type="entry name" value="P-loop containing nucleotide triphosphate hydrolases"/>
    <property type="match status" value="2"/>
</dbReference>
<evidence type="ECO:0000256" key="5">
    <source>
        <dbReference type="PROSITE-ProRule" id="PRU01251"/>
    </source>
</evidence>
<dbReference type="InterPro" id="IPR004176">
    <property type="entry name" value="Clp_R_N"/>
</dbReference>
<keyword evidence="3 8" id="KW-0067">ATP-binding</keyword>
<dbReference type="EMBL" id="SJKA01000003">
    <property type="protein sequence ID" value="TCC37304.1"/>
    <property type="molecule type" value="Genomic_DNA"/>
</dbReference>
<dbReference type="CDD" id="cd00009">
    <property type="entry name" value="AAA"/>
    <property type="match status" value="1"/>
</dbReference>
<dbReference type="SUPFAM" id="SSF81923">
    <property type="entry name" value="Double Clp-N motif"/>
    <property type="match status" value="1"/>
</dbReference>
<dbReference type="InterPro" id="IPR019489">
    <property type="entry name" value="Clp_ATPase_C"/>
</dbReference>
<evidence type="ECO:0000256" key="1">
    <source>
        <dbReference type="ARBA" id="ARBA00022737"/>
    </source>
</evidence>
<dbReference type="GO" id="GO:0005524">
    <property type="term" value="F:ATP binding"/>
    <property type="evidence" value="ECO:0007669"/>
    <property type="project" value="UniProtKB-KW"/>
</dbReference>
<keyword evidence="8" id="KW-0378">Hydrolase</keyword>
<dbReference type="AlphaFoldDB" id="A0A4R0IXG0"/>
<sequence>MFERFTDRARRVVVLAQEEARMLSHNYIGTEHILLGLIHEGEGVAAKALESLGISLEAVRSQVEEIIGQGQQAPSGHIPFTPRAKKVLELSLREALQLGHNYIGTEHILLGLIREGEGVAAQVLVKLGADLNKVRQQVIQLLSGYQGKESSPQGTAPEGAPSSSLVLDQFGRNYTQSAREAKLDPVIGRETEIERVMQVLSRRTKNNPVLIGEPGVGKTAIVEGLAQQIVRGDVPETLKDKQIYSLDLGALVAGSRYRGDFEERLKKVLKEIRTRGDIVLFIDEIHTLVGAGAAEGAIDAASILKPMLARGELQTIGATTLDEYRKYVEKDAALERRFQPIQVAEPSIAHTIEILKGLRDRYEAHHRVTITDAALVNAAQMADRYISDRFLPDKAIDLIDEAGARLRIRRMTAPPDLREFDEKIATVRREKESAIDAQDFERAARLRDDEKKLINAKSEREKQWKAGDMDVVAEVDEELIAEVLSTATGIPVFKLTEEESSRLLDMEKELAKRYVGQVDAVKALSRSIRRTRAGLKDPRRPSGSFIFAGPSGVGKTELSKALTEFLFGDEHALISLDMSEYSEKHTASRLFGSPPGYVGYEEGGQLTEKVRRKPFSVVLFDEVEKAHPDIFNSLLQILDEGRLTDAQGRVVDFKNTVIIMTTNLGTKDIAKAVSLGFSQASDTTSSYEKMKAKVTEELKQHFRPEFLNRVDEIVVFHQHTMEDIVRIVDLMVAQIELRLKDKDMGIELTPAAKELAAKRGFDPVLGARPLRRALQRDIEDVLAEKILFGELRPGQIVLVDAAPEGTVDGDGLPEYFTFTGNQKSTASDLELTDLTTGGTTGSSGLQDS</sequence>
<dbReference type="GO" id="GO:0005737">
    <property type="term" value="C:cytoplasm"/>
    <property type="evidence" value="ECO:0007669"/>
    <property type="project" value="TreeGrafter"/>
</dbReference>
<dbReference type="PROSITE" id="PS51903">
    <property type="entry name" value="CLP_R"/>
    <property type="match status" value="1"/>
</dbReference>
<protein>
    <submittedName>
        <fullName evidence="8">ATP-dependent Clp protease ATP-binding subunit</fullName>
    </submittedName>
</protein>
<dbReference type="GO" id="GO:0034605">
    <property type="term" value="P:cellular response to heat"/>
    <property type="evidence" value="ECO:0007669"/>
    <property type="project" value="TreeGrafter"/>
</dbReference>
<dbReference type="RefSeq" id="WP_131286911.1">
    <property type="nucleotide sequence ID" value="NZ_SJKA01000003.1"/>
</dbReference>
<dbReference type="Gene3D" id="1.10.8.60">
    <property type="match status" value="2"/>
</dbReference>
<evidence type="ECO:0000313" key="8">
    <source>
        <dbReference type="EMBL" id="TCC37304.1"/>
    </source>
</evidence>
<dbReference type="PROSITE" id="PS50151">
    <property type="entry name" value="UVR"/>
    <property type="match status" value="1"/>
</dbReference>
<dbReference type="SUPFAM" id="SSF52540">
    <property type="entry name" value="P-loop containing nucleoside triphosphate hydrolases"/>
    <property type="match status" value="2"/>
</dbReference>
<dbReference type="GO" id="GO:0008233">
    <property type="term" value="F:peptidase activity"/>
    <property type="evidence" value="ECO:0007669"/>
    <property type="project" value="UniProtKB-KW"/>
</dbReference>
<dbReference type="FunFam" id="3.40.50.300:FF:000010">
    <property type="entry name" value="Chaperone clpB 1, putative"/>
    <property type="match status" value="1"/>
</dbReference>
<dbReference type="Pfam" id="PF02861">
    <property type="entry name" value="Clp_N"/>
    <property type="match status" value="1"/>
</dbReference>
<dbReference type="InterPro" id="IPR001943">
    <property type="entry name" value="UVR_dom"/>
</dbReference>
<dbReference type="Proteomes" id="UP000292695">
    <property type="component" value="Unassembled WGS sequence"/>
</dbReference>
<feature type="domain" description="Clp R" evidence="7">
    <location>
        <begin position="2"/>
        <end position="144"/>
    </location>
</feature>
<dbReference type="InterPro" id="IPR001270">
    <property type="entry name" value="ClpA/B"/>
</dbReference>
<dbReference type="InterPro" id="IPR003959">
    <property type="entry name" value="ATPase_AAA_core"/>
</dbReference>
<keyword evidence="9" id="KW-1185">Reference proteome</keyword>
<keyword evidence="1 5" id="KW-0677">Repeat</keyword>
<dbReference type="CDD" id="cd19499">
    <property type="entry name" value="RecA-like_ClpB_Hsp104-like"/>
    <property type="match status" value="1"/>
</dbReference>
<dbReference type="FunFam" id="1.10.1780.10:FF:000001">
    <property type="entry name" value="ATP-dependent Clp protease ATP-binding subunit"/>
    <property type="match status" value="1"/>
</dbReference>
<keyword evidence="2" id="KW-0547">Nucleotide-binding</keyword>
<dbReference type="Gene3D" id="1.10.1780.10">
    <property type="entry name" value="Clp, N-terminal domain"/>
    <property type="match status" value="1"/>
</dbReference>
<dbReference type="GO" id="GO:0016887">
    <property type="term" value="F:ATP hydrolysis activity"/>
    <property type="evidence" value="ECO:0007669"/>
    <property type="project" value="InterPro"/>
</dbReference>
<dbReference type="SMART" id="SM01086">
    <property type="entry name" value="ClpB_D2-small"/>
    <property type="match status" value="1"/>
</dbReference>
<dbReference type="PANTHER" id="PTHR11638">
    <property type="entry name" value="ATP-DEPENDENT CLP PROTEASE"/>
    <property type="match status" value="1"/>
</dbReference>
<comment type="caution">
    <text evidence="8">The sequence shown here is derived from an EMBL/GenBank/DDBJ whole genome shotgun (WGS) entry which is preliminary data.</text>
</comment>
<evidence type="ECO:0000259" key="7">
    <source>
        <dbReference type="PROSITE" id="PS51903"/>
    </source>
</evidence>
<dbReference type="InterPro" id="IPR027417">
    <property type="entry name" value="P-loop_NTPase"/>
</dbReference>
<dbReference type="Pfam" id="PF00004">
    <property type="entry name" value="AAA"/>
    <property type="match status" value="1"/>
</dbReference>
<dbReference type="InterPro" id="IPR018368">
    <property type="entry name" value="ClpA/B_CS1"/>
</dbReference>
<dbReference type="PROSITE" id="PS00870">
    <property type="entry name" value="CLPAB_1"/>
    <property type="match status" value="1"/>
</dbReference>
<evidence type="ECO:0000313" key="9">
    <source>
        <dbReference type="Proteomes" id="UP000292695"/>
    </source>
</evidence>
<dbReference type="InterPro" id="IPR036628">
    <property type="entry name" value="Clp_N_dom_sf"/>
</dbReference>
<reference evidence="8 9" key="1">
    <citation type="submission" date="2019-02" db="EMBL/GenBank/DDBJ databases">
        <title>Kribbella capetownensis sp. nov. and Kribbella speibonae sp. nov., isolated from soil.</title>
        <authorList>
            <person name="Curtis S.M."/>
            <person name="Norton I."/>
            <person name="Everest G.J."/>
            <person name="Meyers P.R."/>
        </authorList>
    </citation>
    <scope>NUCLEOTIDE SEQUENCE [LARGE SCALE GENOMIC DNA]</scope>
    <source>
        <strain evidence="8 9">DSM 27082</strain>
    </source>
</reference>
<evidence type="ECO:0000259" key="6">
    <source>
        <dbReference type="PROSITE" id="PS50151"/>
    </source>
</evidence>
<dbReference type="PANTHER" id="PTHR11638:SF18">
    <property type="entry name" value="HEAT SHOCK PROTEIN 104"/>
    <property type="match status" value="1"/>
</dbReference>
<name>A0A4R0IXG0_9ACTN</name>
<dbReference type="InterPro" id="IPR050130">
    <property type="entry name" value="ClpA_ClpB"/>
</dbReference>
<dbReference type="InterPro" id="IPR003593">
    <property type="entry name" value="AAA+_ATPase"/>
</dbReference>
<dbReference type="Pfam" id="PF10431">
    <property type="entry name" value="ClpB_D2-small"/>
    <property type="match status" value="1"/>
</dbReference>
<keyword evidence="8" id="KW-0645">Protease</keyword>
<evidence type="ECO:0000256" key="3">
    <source>
        <dbReference type="ARBA" id="ARBA00022840"/>
    </source>
</evidence>
<accession>A0A4R0IXG0</accession>
<evidence type="ECO:0000256" key="4">
    <source>
        <dbReference type="ARBA" id="ARBA00023186"/>
    </source>
</evidence>
<organism evidence="8 9">
    <name type="scientific">Kribbella sindirgiensis</name>
    <dbReference type="NCBI Taxonomy" id="1124744"/>
    <lineage>
        <taxon>Bacteria</taxon>
        <taxon>Bacillati</taxon>
        <taxon>Actinomycetota</taxon>
        <taxon>Actinomycetes</taxon>
        <taxon>Propionibacteriales</taxon>
        <taxon>Kribbellaceae</taxon>
        <taxon>Kribbella</taxon>
    </lineage>
</organism>
<feature type="domain" description="UVR" evidence="6">
    <location>
        <begin position="421"/>
        <end position="456"/>
    </location>
</feature>
<dbReference type="SMART" id="SM00382">
    <property type="entry name" value="AAA"/>
    <property type="match status" value="2"/>
</dbReference>
<evidence type="ECO:0000256" key="2">
    <source>
        <dbReference type="ARBA" id="ARBA00022741"/>
    </source>
</evidence>
<dbReference type="GO" id="GO:0006508">
    <property type="term" value="P:proteolysis"/>
    <property type="evidence" value="ECO:0007669"/>
    <property type="project" value="UniProtKB-KW"/>
</dbReference>
<dbReference type="Pfam" id="PF17871">
    <property type="entry name" value="AAA_lid_9"/>
    <property type="match status" value="1"/>
</dbReference>
<dbReference type="OrthoDB" id="9803641at2"/>
<proteinExistence type="predicted"/>
<dbReference type="FunFam" id="3.40.50.300:FF:000025">
    <property type="entry name" value="ATP-dependent Clp protease subunit"/>
    <property type="match status" value="1"/>
</dbReference>
<dbReference type="Gene3D" id="4.10.860.10">
    <property type="entry name" value="UVR domain"/>
    <property type="match status" value="1"/>
</dbReference>
<dbReference type="InterPro" id="IPR041546">
    <property type="entry name" value="ClpA/ClpB_AAA_lid"/>
</dbReference>
<dbReference type="PRINTS" id="PR00300">
    <property type="entry name" value="CLPPROTEASEA"/>
</dbReference>
<dbReference type="Pfam" id="PF07724">
    <property type="entry name" value="AAA_2"/>
    <property type="match status" value="1"/>
</dbReference>
<keyword evidence="4" id="KW-0143">Chaperone</keyword>